<dbReference type="RefSeq" id="XP_038740793.1">
    <property type="nucleotide sequence ID" value="XM_038893967.1"/>
</dbReference>
<comment type="caution">
    <text evidence="3">The sequence shown here is derived from an EMBL/GenBank/DDBJ whole genome shotgun (WGS) entry which is preliminary data.</text>
</comment>
<feature type="transmembrane region" description="Helical" evidence="2">
    <location>
        <begin position="123"/>
        <end position="142"/>
    </location>
</feature>
<keyword evidence="2" id="KW-1133">Transmembrane helix</keyword>
<accession>A0A9P6HUK1</accession>
<dbReference type="Proteomes" id="UP000781932">
    <property type="component" value="Unassembled WGS sequence"/>
</dbReference>
<protein>
    <submittedName>
        <fullName evidence="3">Uncharacterized protein</fullName>
    </submittedName>
</protein>
<feature type="transmembrane region" description="Helical" evidence="2">
    <location>
        <begin position="216"/>
        <end position="238"/>
    </location>
</feature>
<organism evidence="3 4">
    <name type="scientific">Colletotrichum karsti</name>
    <dbReference type="NCBI Taxonomy" id="1095194"/>
    <lineage>
        <taxon>Eukaryota</taxon>
        <taxon>Fungi</taxon>
        <taxon>Dikarya</taxon>
        <taxon>Ascomycota</taxon>
        <taxon>Pezizomycotina</taxon>
        <taxon>Sordariomycetes</taxon>
        <taxon>Hypocreomycetidae</taxon>
        <taxon>Glomerellales</taxon>
        <taxon>Glomerellaceae</taxon>
        <taxon>Colletotrichum</taxon>
        <taxon>Colletotrichum boninense species complex</taxon>
    </lineage>
</organism>
<dbReference type="GeneID" id="62167041"/>
<dbReference type="OrthoDB" id="4482604at2759"/>
<dbReference type="EMBL" id="JAATWM020000046">
    <property type="protein sequence ID" value="KAF9871332.1"/>
    <property type="molecule type" value="Genomic_DNA"/>
</dbReference>
<feature type="region of interest" description="Disordered" evidence="1">
    <location>
        <begin position="1"/>
        <end position="25"/>
    </location>
</feature>
<evidence type="ECO:0000256" key="1">
    <source>
        <dbReference type="SAM" id="MobiDB-lite"/>
    </source>
</evidence>
<dbReference type="AlphaFoldDB" id="A0A9P6HUK1"/>
<evidence type="ECO:0000313" key="4">
    <source>
        <dbReference type="Proteomes" id="UP000781932"/>
    </source>
</evidence>
<dbReference type="Pfam" id="PF10067">
    <property type="entry name" value="DUF2306"/>
    <property type="match status" value="1"/>
</dbReference>
<reference evidence="3" key="1">
    <citation type="submission" date="2020-03" db="EMBL/GenBank/DDBJ databases">
        <authorList>
            <person name="He L."/>
        </authorList>
    </citation>
    <scope>NUCLEOTIDE SEQUENCE</scope>
    <source>
        <strain evidence="3">CkLH20</strain>
    </source>
</reference>
<feature type="transmembrane region" description="Helical" evidence="2">
    <location>
        <begin position="53"/>
        <end position="73"/>
    </location>
</feature>
<feature type="transmembrane region" description="Helical" evidence="2">
    <location>
        <begin position="148"/>
        <end position="165"/>
    </location>
</feature>
<proteinExistence type="predicted"/>
<keyword evidence="2" id="KW-0812">Transmembrane</keyword>
<reference evidence="3" key="2">
    <citation type="submission" date="2020-11" db="EMBL/GenBank/DDBJ databases">
        <title>Whole genome sequencing of Colletotrichum sp.</title>
        <authorList>
            <person name="Li H."/>
        </authorList>
    </citation>
    <scope>NUCLEOTIDE SEQUENCE</scope>
    <source>
        <strain evidence="3">CkLH20</strain>
    </source>
</reference>
<evidence type="ECO:0000313" key="3">
    <source>
        <dbReference type="EMBL" id="KAF9871332.1"/>
    </source>
</evidence>
<feature type="transmembrane region" description="Helical" evidence="2">
    <location>
        <begin position="186"/>
        <end position="204"/>
    </location>
</feature>
<feature type="transmembrane region" description="Helical" evidence="2">
    <location>
        <begin position="93"/>
        <end position="111"/>
    </location>
</feature>
<keyword evidence="2" id="KW-0472">Membrane</keyword>
<evidence type="ECO:0000256" key="2">
    <source>
        <dbReference type="SAM" id="Phobius"/>
    </source>
</evidence>
<sequence length="243" mass="26665">MLSASISHRKTEPQASTIKDGDTSSAETIATTTIRHANTSARASKSRGPSLQWWLMAIPSFLISAHGALFFTGMTPGDPEIKARILSSTGGCVHIAGSFVAMGLGPFQFLPSLRRHYPAIHRWLGWVYAAAVTFGGVAAFYVTFHSLALPWGRVGFALLACAWLETLRRSILAIRRDADLKSHRAWMTRNFALTYAAAMLRWQFPLMLVSGMEARFALSLTGFSCWIPNLVFVEYLVLGGLAK</sequence>
<gene>
    <name evidence="3" type="ORF">CkaCkLH20_11253</name>
</gene>
<dbReference type="InterPro" id="IPR018750">
    <property type="entry name" value="DUF2306_membrane"/>
</dbReference>
<keyword evidence="4" id="KW-1185">Reference proteome</keyword>
<name>A0A9P6HUK1_9PEZI</name>